<dbReference type="SMART" id="SM00119">
    <property type="entry name" value="HECTc"/>
    <property type="match status" value="1"/>
</dbReference>
<dbReference type="PANTHER" id="PTHR45700">
    <property type="entry name" value="UBIQUITIN-PROTEIN LIGASE E3C"/>
    <property type="match status" value="1"/>
</dbReference>
<name>A0ABN9VH87_9DINO</name>
<comment type="caution">
    <text evidence="7">The sequence shown here is derived from an EMBL/GenBank/DDBJ whole genome shotgun (WGS) entry which is preliminary data.</text>
</comment>
<comment type="catalytic activity">
    <reaction evidence="1">
        <text>S-ubiquitinyl-[E2 ubiquitin-conjugating enzyme]-L-cysteine + [acceptor protein]-L-lysine = [E2 ubiquitin-conjugating enzyme]-L-cysteine + N(6)-ubiquitinyl-[acceptor protein]-L-lysine.</text>
        <dbReference type="EC" id="2.3.2.26"/>
    </reaction>
</comment>
<dbReference type="Pfam" id="PF00632">
    <property type="entry name" value="HECT"/>
    <property type="match status" value="1"/>
</dbReference>
<organism evidence="7 8">
    <name type="scientific">Prorocentrum cordatum</name>
    <dbReference type="NCBI Taxonomy" id="2364126"/>
    <lineage>
        <taxon>Eukaryota</taxon>
        <taxon>Sar</taxon>
        <taxon>Alveolata</taxon>
        <taxon>Dinophyceae</taxon>
        <taxon>Prorocentrales</taxon>
        <taxon>Prorocentraceae</taxon>
        <taxon>Prorocentrum</taxon>
    </lineage>
</organism>
<evidence type="ECO:0000256" key="3">
    <source>
        <dbReference type="ARBA" id="ARBA00022679"/>
    </source>
</evidence>
<feature type="active site" description="Glycyl thioester intermediate" evidence="5">
    <location>
        <position position="254"/>
    </location>
</feature>
<evidence type="ECO:0000313" key="8">
    <source>
        <dbReference type="Proteomes" id="UP001189429"/>
    </source>
</evidence>
<protein>
    <recommendedName>
        <fullName evidence="2">HECT-type E3 ubiquitin transferase</fullName>
        <ecNumber evidence="2">2.3.2.26</ecNumber>
    </recommendedName>
</protein>
<evidence type="ECO:0000256" key="4">
    <source>
        <dbReference type="ARBA" id="ARBA00022786"/>
    </source>
</evidence>
<dbReference type="Gene3D" id="3.90.1750.10">
    <property type="entry name" value="Hect, E3 ligase catalytic domains"/>
    <property type="match status" value="1"/>
</dbReference>
<dbReference type="InterPro" id="IPR044611">
    <property type="entry name" value="E3A/B/C-like"/>
</dbReference>
<dbReference type="Gene3D" id="3.30.2410.10">
    <property type="entry name" value="Hect, E3 ligase catalytic domain"/>
    <property type="match status" value="1"/>
</dbReference>
<keyword evidence="8" id="KW-1185">Reference proteome</keyword>
<keyword evidence="3" id="KW-0808">Transferase</keyword>
<dbReference type="InterPro" id="IPR000569">
    <property type="entry name" value="HECT_dom"/>
</dbReference>
<evidence type="ECO:0000313" key="7">
    <source>
        <dbReference type="EMBL" id="CAK0872570.1"/>
    </source>
</evidence>
<dbReference type="PROSITE" id="PS50237">
    <property type="entry name" value="HECT"/>
    <property type="match status" value="1"/>
</dbReference>
<dbReference type="EC" id="2.3.2.26" evidence="2"/>
<dbReference type="InterPro" id="IPR035983">
    <property type="entry name" value="Hect_E3_ubiquitin_ligase"/>
</dbReference>
<proteinExistence type="predicted"/>
<dbReference type="PANTHER" id="PTHR45700:SF8">
    <property type="entry name" value="HECT-TYPE E3 UBIQUITIN TRANSFERASE"/>
    <property type="match status" value="1"/>
</dbReference>
<evidence type="ECO:0000256" key="2">
    <source>
        <dbReference type="ARBA" id="ARBA00012485"/>
    </source>
</evidence>
<sequence>MRLFSCDGQQRTYWFDVDSAGKEDAFRACGILLGQAVLNNVLVPNIFPRCLFEKLLQELNSPCARPLWLEDVASVDKDIARTLRHVLDYKDDDIGTVYGEMGWQRAGCPDEPLSQSNKMDFVRTYVDWFFHGRVAAQFGPLNHGFQEILGSSSLLRRMVDAVQLERIICGGVVPVDVEAIRRRATYEGWTEEEEAEYLPFFWDVLGTFTEAEKVDFIVFVTASDRVPLRGWQDLPLIVQKNGVGDAQLPSAFTCFSQLLLPRYSSRERLRSRLLTAVANSEGFGLR</sequence>
<evidence type="ECO:0000256" key="1">
    <source>
        <dbReference type="ARBA" id="ARBA00000885"/>
    </source>
</evidence>
<keyword evidence="4 5" id="KW-0833">Ubl conjugation pathway</keyword>
<evidence type="ECO:0000259" key="6">
    <source>
        <dbReference type="PROSITE" id="PS50237"/>
    </source>
</evidence>
<evidence type="ECO:0000256" key="5">
    <source>
        <dbReference type="PROSITE-ProRule" id="PRU00104"/>
    </source>
</evidence>
<dbReference type="Proteomes" id="UP001189429">
    <property type="component" value="Unassembled WGS sequence"/>
</dbReference>
<dbReference type="SUPFAM" id="SSF56204">
    <property type="entry name" value="Hect, E3 ligase catalytic domain"/>
    <property type="match status" value="1"/>
</dbReference>
<gene>
    <name evidence="7" type="ORF">PCOR1329_LOCUS57992</name>
</gene>
<reference evidence="7" key="1">
    <citation type="submission" date="2023-10" db="EMBL/GenBank/DDBJ databases">
        <authorList>
            <person name="Chen Y."/>
            <person name="Shah S."/>
            <person name="Dougan E. K."/>
            <person name="Thang M."/>
            <person name="Chan C."/>
        </authorList>
    </citation>
    <scope>NUCLEOTIDE SEQUENCE [LARGE SCALE GENOMIC DNA]</scope>
</reference>
<dbReference type="Gene3D" id="3.30.2160.10">
    <property type="entry name" value="Hect, E3 ligase catalytic domain"/>
    <property type="match status" value="1"/>
</dbReference>
<feature type="domain" description="HECT" evidence="6">
    <location>
        <begin position="1"/>
        <end position="286"/>
    </location>
</feature>
<accession>A0ABN9VH87</accession>
<dbReference type="EMBL" id="CAUYUJ010017175">
    <property type="protein sequence ID" value="CAK0872570.1"/>
    <property type="molecule type" value="Genomic_DNA"/>
</dbReference>